<comment type="caution">
    <text evidence="1">The sequence shown here is derived from an EMBL/GenBank/DDBJ whole genome shotgun (WGS) entry which is preliminary data.</text>
</comment>
<dbReference type="InterPro" id="IPR013783">
    <property type="entry name" value="Ig-like_fold"/>
</dbReference>
<dbReference type="Gene3D" id="2.60.40.10">
    <property type="entry name" value="Immunoglobulins"/>
    <property type="match status" value="1"/>
</dbReference>
<dbReference type="Proteomes" id="UP001050808">
    <property type="component" value="Unassembled WGS sequence"/>
</dbReference>
<evidence type="ECO:0000313" key="2">
    <source>
        <dbReference type="Proteomes" id="UP001050808"/>
    </source>
</evidence>
<sequence length="92" mass="10262">MLNRTPRNNRTEVTFILPADTPPGPVSVVGDFNNWQPGIHTLTPREDGSRAVTIELPSKSSHSFRYLAAGDYWFNDDDSTAHQDGPNSRLHT</sequence>
<reference evidence="1" key="1">
    <citation type="submission" date="2024-05" db="EMBL/GenBank/DDBJ databases">
        <title>Whole genome shotgun sequence of Streptomyces violascens NBRC 12920.</title>
        <authorList>
            <person name="Komaki H."/>
            <person name="Tamura T."/>
        </authorList>
    </citation>
    <scope>NUCLEOTIDE SEQUENCE</scope>
    <source>
        <strain evidence="1">NBRC 12920</strain>
    </source>
</reference>
<evidence type="ECO:0000313" key="1">
    <source>
        <dbReference type="EMBL" id="GHI35850.1"/>
    </source>
</evidence>
<dbReference type="InterPro" id="IPR014756">
    <property type="entry name" value="Ig_E-set"/>
</dbReference>
<proteinExistence type="predicted"/>
<keyword evidence="2" id="KW-1185">Reference proteome</keyword>
<organism evidence="1 2">
    <name type="scientific">Streptomyces violascens</name>
    <dbReference type="NCBI Taxonomy" id="67381"/>
    <lineage>
        <taxon>Bacteria</taxon>
        <taxon>Bacillati</taxon>
        <taxon>Actinomycetota</taxon>
        <taxon>Actinomycetes</taxon>
        <taxon>Kitasatosporales</taxon>
        <taxon>Streptomycetaceae</taxon>
        <taxon>Streptomyces</taxon>
    </lineage>
</organism>
<dbReference type="CDD" id="cd07184">
    <property type="entry name" value="E_set_Isoamylase_like_N"/>
    <property type="match status" value="1"/>
</dbReference>
<dbReference type="RefSeq" id="WP_189959561.1">
    <property type="nucleotide sequence ID" value="NZ_BMUA01000001.1"/>
</dbReference>
<dbReference type="EMBL" id="BNDY01000002">
    <property type="protein sequence ID" value="GHI35850.1"/>
    <property type="molecule type" value="Genomic_DNA"/>
</dbReference>
<accession>A0ABQ3QEZ5</accession>
<name>A0ABQ3QEZ5_9ACTN</name>
<protein>
    <recommendedName>
        <fullName evidence="3">Glycoside hydrolase family 13</fullName>
    </recommendedName>
</protein>
<gene>
    <name evidence="1" type="ORF">Sviol_02580</name>
</gene>
<evidence type="ECO:0008006" key="3">
    <source>
        <dbReference type="Google" id="ProtNLM"/>
    </source>
</evidence>
<dbReference type="SUPFAM" id="SSF81296">
    <property type="entry name" value="E set domains"/>
    <property type="match status" value="1"/>
</dbReference>